<evidence type="ECO:0000313" key="3">
    <source>
        <dbReference type="EMBL" id="KAK9542323.1"/>
    </source>
</evidence>
<evidence type="ECO:0000256" key="2">
    <source>
        <dbReference type="SAM" id="MobiDB-lite"/>
    </source>
</evidence>
<reference evidence="3 4" key="1">
    <citation type="journal article" date="2024" name="Genome Biol. Evol.">
        <title>Chromosome-level genome assembly of the viviparous eelpout Zoarces viviparus.</title>
        <authorList>
            <person name="Fuhrmann N."/>
            <person name="Brasseur M.V."/>
            <person name="Bakowski C.E."/>
            <person name="Podsiadlowski L."/>
            <person name="Prost S."/>
            <person name="Krehenwinkel H."/>
            <person name="Mayer C."/>
        </authorList>
    </citation>
    <scope>NUCLEOTIDE SEQUENCE [LARGE SCALE GENOMIC DNA]</scope>
    <source>
        <strain evidence="3">NO-MEL_2022_Ind0_liver</strain>
    </source>
</reference>
<feature type="coiled-coil region" evidence="1">
    <location>
        <begin position="1"/>
        <end position="28"/>
    </location>
</feature>
<feature type="region of interest" description="Disordered" evidence="2">
    <location>
        <begin position="193"/>
        <end position="219"/>
    </location>
</feature>
<gene>
    <name evidence="3" type="ORF">VZT92_000197</name>
</gene>
<evidence type="ECO:0000256" key="1">
    <source>
        <dbReference type="SAM" id="Coils"/>
    </source>
</evidence>
<feature type="compositionally biased region" description="Basic and acidic residues" evidence="2">
    <location>
        <begin position="317"/>
        <end position="326"/>
    </location>
</feature>
<dbReference type="EMBL" id="JBCEZU010000001">
    <property type="protein sequence ID" value="KAK9542323.1"/>
    <property type="molecule type" value="Genomic_DNA"/>
</dbReference>
<comment type="caution">
    <text evidence="3">The sequence shown here is derived from an EMBL/GenBank/DDBJ whole genome shotgun (WGS) entry which is preliminary data.</text>
</comment>
<keyword evidence="1" id="KW-0175">Coiled coil</keyword>
<dbReference type="AlphaFoldDB" id="A0AAW1G676"/>
<feature type="coiled-coil region" evidence="1">
    <location>
        <begin position="529"/>
        <end position="564"/>
    </location>
</feature>
<dbReference type="Proteomes" id="UP001488805">
    <property type="component" value="Unassembled WGS sequence"/>
</dbReference>
<feature type="region of interest" description="Disordered" evidence="2">
    <location>
        <begin position="303"/>
        <end position="326"/>
    </location>
</feature>
<keyword evidence="4" id="KW-1185">Reference proteome</keyword>
<feature type="region of interest" description="Disordered" evidence="2">
    <location>
        <begin position="415"/>
        <end position="437"/>
    </location>
</feature>
<evidence type="ECO:0000313" key="4">
    <source>
        <dbReference type="Proteomes" id="UP001488805"/>
    </source>
</evidence>
<accession>A0AAW1G676</accession>
<organism evidence="3 4">
    <name type="scientific">Zoarces viviparus</name>
    <name type="common">Viviparous eelpout</name>
    <name type="synonym">Blennius viviparus</name>
    <dbReference type="NCBI Taxonomy" id="48416"/>
    <lineage>
        <taxon>Eukaryota</taxon>
        <taxon>Metazoa</taxon>
        <taxon>Chordata</taxon>
        <taxon>Craniata</taxon>
        <taxon>Vertebrata</taxon>
        <taxon>Euteleostomi</taxon>
        <taxon>Actinopterygii</taxon>
        <taxon>Neopterygii</taxon>
        <taxon>Teleostei</taxon>
        <taxon>Neoteleostei</taxon>
        <taxon>Acanthomorphata</taxon>
        <taxon>Eupercaria</taxon>
        <taxon>Perciformes</taxon>
        <taxon>Cottioidei</taxon>
        <taxon>Zoarcales</taxon>
        <taxon>Zoarcidae</taxon>
        <taxon>Zoarcinae</taxon>
        <taxon>Zoarces</taxon>
    </lineage>
</organism>
<proteinExistence type="predicted"/>
<sequence>MKDLKTDNMNFQKTIKEQASEIVALKERMAAKELFWDHEKQKIIRVLYERQTAEIAVMKKQMADKELTWEQEKQKIINTLKSEREHSKIEKVVTEKKKDKIILSLRQSLLEKQNESAEFNRVVKSLKGENETFRKKVMDMDAKLGTQQQNVLRQTILDLESYARQKDSELIRSEAEWNIKLTALEDRMRSELAAKEESFQGEQELQRQSREMEEEWRNQKEEEIKPLTQQNADLQEHNLSLQELAQETDKEKAQFKEEENKLTQTILHPESYARQKDSELIRSEVEWNIKLTALEDRVRSELAAKEESFQRGQELQRQSREMEEEWRNQKEEEIKLLAQQNADLQEHNLSLQELAQETDKEKAQFKEEENKLTQTILHPESYARQKDSELIQSEAEWNIKLTALEDRMRSELAAKEESFQGEQELQRQSREMEEEWRNQKEEEIKLLTQQNADLQEHNLSLQELAQETDKEKAHFREKNKLRQTILCLESYARQKDSELIWSEAEWNIKLTALEDRMRSELAAKEESFQREQELQSREMEEEWRNQKEEAIKLLTQQNADLQEHNLRLHVLAQQTDK</sequence>
<protein>
    <submittedName>
        <fullName evidence="3">Uncharacterized protein</fullName>
    </submittedName>
</protein>
<name>A0AAW1G676_ZOAVI</name>